<gene>
    <name evidence="3" type="ORF">E4U56_001204</name>
</gene>
<name>A0A9P7MRM7_9HYPO</name>
<reference evidence="3" key="1">
    <citation type="journal article" date="2020" name="bioRxiv">
        <title>Whole genome comparisons of ergot fungi reveals the divergence and evolution of species within the genus Claviceps are the result of varying mechanisms driving genome evolution and host range expansion.</title>
        <authorList>
            <person name="Wyka S.A."/>
            <person name="Mondo S.J."/>
            <person name="Liu M."/>
            <person name="Dettman J."/>
            <person name="Nalam V."/>
            <person name="Broders K.D."/>
        </authorList>
    </citation>
    <scope>NUCLEOTIDE SEQUENCE</scope>
    <source>
        <strain evidence="3">CCC 1102</strain>
    </source>
</reference>
<dbReference type="EMBL" id="SRPS01000131">
    <property type="protein sequence ID" value="KAG5966739.1"/>
    <property type="molecule type" value="Genomic_DNA"/>
</dbReference>
<organism evidence="3 4">
    <name type="scientific">Claviceps arundinis</name>
    <dbReference type="NCBI Taxonomy" id="1623583"/>
    <lineage>
        <taxon>Eukaryota</taxon>
        <taxon>Fungi</taxon>
        <taxon>Dikarya</taxon>
        <taxon>Ascomycota</taxon>
        <taxon>Pezizomycotina</taxon>
        <taxon>Sordariomycetes</taxon>
        <taxon>Hypocreomycetidae</taxon>
        <taxon>Hypocreales</taxon>
        <taxon>Clavicipitaceae</taxon>
        <taxon>Claviceps</taxon>
    </lineage>
</organism>
<feature type="transmembrane region" description="Helical" evidence="2">
    <location>
        <begin position="36"/>
        <end position="57"/>
    </location>
</feature>
<dbReference type="AlphaFoldDB" id="A0A9P7MRM7"/>
<accession>A0A9P7MRM7</accession>
<proteinExistence type="predicted"/>
<feature type="region of interest" description="Disordered" evidence="1">
    <location>
        <begin position="386"/>
        <end position="445"/>
    </location>
</feature>
<dbReference type="Proteomes" id="UP000784919">
    <property type="component" value="Unassembled WGS sequence"/>
</dbReference>
<evidence type="ECO:0000313" key="3">
    <source>
        <dbReference type="EMBL" id="KAG5966739.1"/>
    </source>
</evidence>
<evidence type="ECO:0000313" key="4">
    <source>
        <dbReference type="Proteomes" id="UP000784919"/>
    </source>
</evidence>
<keyword evidence="2" id="KW-0812">Transmembrane</keyword>
<protein>
    <submittedName>
        <fullName evidence="3">Uncharacterized protein</fullName>
    </submittedName>
</protein>
<evidence type="ECO:0000256" key="1">
    <source>
        <dbReference type="SAM" id="MobiDB-lite"/>
    </source>
</evidence>
<comment type="caution">
    <text evidence="3">The sequence shown here is derived from an EMBL/GenBank/DDBJ whole genome shotgun (WGS) entry which is preliminary data.</text>
</comment>
<keyword evidence="2" id="KW-0472">Membrane</keyword>
<sequence>MVGGPIGSACFFLKEFIRAFDIIKRIYAESLGWRGFGILVFIQSGLMTWTAITWFGVRSFQNWPTRWTNSPPAFAETTYAVGNVPYTIKLGPTEFKHASELIEEKVLAPTGQRPEALETRRRLNVIWGGGTANDRRDRRRGTIVTRFRAAIPWSRWSSPVLGRSLARLGENLFLDKLTGMLELRGTKLDGLRNVSHGVVQMLAQESLGHGVGSSTLPGEIQTFWVRIYSPLSLQMLKIGGGRGLDLASTWTAGRRSASSEKLSYVMPAVLNAQPDVRLLDDRPLDVTTCNCDGTSIAASPTLQQSGPILPAQCGLDPDDVFGPTSAQSREFFAPSARSGQYRSTTVSDESEVETDIITLSARSSQYRSATVSGESEVETDIITPSARSSQYRSATVSDESEVETDIITPSAPSAHPSQYRSVTVSDESVESSDAPDTPRASVNHTGLPLDVAERYWLEWAESVMISVSTFGSSETVGE</sequence>
<dbReference type="OrthoDB" id="10326089at2759"/>
<evidence type="ECO:0000256" key="2">
    <source>
        <dbReference type="SAM" id="Phobius"/>
    </source>
</evidence>
<keyword evidence="2" id="KW-1133">Transmembrane helix</keyword>
<feature type="compositionally biased region" description="Polar residues" evidence="1">
    <location>
        <begin position="386"/>
        <end position="397"/>
    </location>
</feature>